<evidence type="ECO:0000313" key="2">
    <source>
        <dbReference type="Proteomes" id="UP000799778"/>
    </source>
</evidence>
<dbReference type="RefSeq" id="XP_033383603.1">
    <property type="nucleotide sequence ID" value="XM_033521554.1"/>
</dbReference>
<evidence type="ECO:0000313" key="1">
    <source>
        <dbReference type="EMBL" id="KAF2015264.1"/>
    </source>
</evidence>
<dbReference type="Proteomes" id="UP000799778">
    <property type="component" value="Unassembled WGS sequence"/>
</dbReference>
<organism evidence="1 2">
    <name type="scientific">Aaosphaeria arxii CBS 175.79</name>
    <dbReference type="NCBI Taxonomy" id="1450172"/>
    <lineage>
        <taxon>Eukaryota</taxon>
        <taxon>Fungi</taxon>
        <taxon>Dikarya</taxon>
        <taxon>Ascomycota</taxon>
        <taxon>Pezizomycotina</taxon>
        <taxon>Dothideomycetes</taxon>
        <taxon>Pleosporomycetidae</taxon>
        <taxon>Pleosporales</taxon>
        <taxon>Pleosporales incertae sedis</taxon>
        <taxon>Aaosphaeria</taxon>
    </lineage>
</organism>
<dbReference type="AlphaFoldDB" id="A0A6A5XSN4"/>
<accession>A0A6A5XSN4</accession>
<dbReference type="EMBL" id="ML978069">
    <property type="protein sequence ID" value="KAF2015264.1"/>
    <property type="molecule type" value="Genomic_DNA"/>
</dbReference>
<sequence length="87" mass="9912">MLDYTALFTDDGKPADVEESDWLKVPLVTDWNAAGAKLGHRIYPLGPKQRELVDKVFDKLHTQGRMAWSKGKWIGRISRYLPLSISL</sequence>
<name>A0A6A5XSN4_9PLEO</name>
<dbReference type="GeneID" id="54278951"/>
<proteinExistence type="predicted"/>
<protein>
    <submittedName>
        <fullName evidence="1">Uncharacterized protein</fullName>
    </submittedName>
</protein>
<keyword evidence="2" id="KW-1185">Reference proteome</keyword>
<reference evidence="1" key="1">
    <citation type="journal article" date="2020" name="Stud. Mycol.">
        <title>101 Dothideomycetes genomes: a test case for predicting lifestyles and emergence of pathogens.</title>
        <authorList>
            <person name="Haridas S."/>
            <person name="Albert R."/>
            <person name="Binder M."/>
            <person name="Bloem J."/>
            <person name="Labutti K."/>
            <person name="Salamov A."/>
            <person name="Andreopoulos B."/>
            <person name="Baker S."/>
            <person name="Barry K."/>
            <person name="Bills G."/>
            <person name="Bluhm B."/>
            <person name="Cannon C."/>
            <person name="Castanera R."/>
            <person name="Culley D."/>
            <person name="Daum C."/>
            <person name="Ezra D."/>
            <person name="Gonzalez J."/>
            <person name="Henrissat B."/>
            <person name="Kuo A."/>
            <person name="Liang C."/>
            <person name="Lipzen A."/>
            <person name="Lutzoni F."/>
            <person name="Magnuson J."/>
            <person name="Mondo S."/>
            <person name="Nolan M."/>
            <person name="Ohm R."/>
            <person name="Pangilinan J."/>
            <person name="Park H.-J."/>
            <person name="Ramirez L."/>
            <person name="Alfaro M."/>
            <person name="Sun H."/>
            <person name="Tritt A."/>
            <person name="Yoshinaga Y."/>
            <person name="Zwiers L.-H."/>
            <person name="Turgeon B."/>
            <person name="Goodwin S."/>
            <person name="Spatafora J."/>
            <person name="Crous P."/>
            <person name="Grigoriev I."/>
        </authorList>
    </citation>
    <scope>NUCLEOTIDE SEQUENCE</scope>
    <source>
        <strain evidence="1">CBS 175.79</strain>
    </source>
</reference>
<dbReference type="OrthoDB" id="3929326at2759"/>
<gene>
    <name evidence="1" type="ORF">BU24DRAFT_174650</name>
</gene>